<feature type="domain" description="Glycosyl transferase family 1" evidence="2">
    <location>
        <begin position="300"/>
        <end position="361"/>
    </location>
</feature>
<keyword evidence="1" id="KW-0328">Glycosyltransferase</keyword>
<evidence type="ECO:0000256" key="1">
    <source>
        <dbReference type="ARBA" id="ARBA00022676"/>
    </source>
</evidence>
<dbReference type="InterPro" id="IPR052622">
    <property type="entry name" value="Glycosyltransferase_G1"/>
</dbReference>
<accession>A0A4S2M458</accession>
<dbReference type="AlphaFoldDB" id="A0A4S2M458"/>
<dbReference type="EMBL" id="SJOL01004888">
    <property type="protein sequence ID" value="TGZ71083.1"/>
    <property type="molecule type" value="Genomic_DNA"/>
</dbReference>
<organism evidence="3 4">
    <name type="scientific">Opisthorchis felineus</name>
    <dbReference type="NCBI Taxonomy" id="147828"/>
    <lineage>
        <taxon>Eukaryota</taxon>
        <taxon>Metazoa</taxon>
        <taxon>Spiralia</taxon>
        <taxon>Lophotrochozoa</taxon>
        <taxon>Platyhelminthes</taxon>
        <taxon>Trematoda</taxon>
        <taxon>Digenea</taxon>
        <taxon>Opisthorchiida</taxon>
        <taxon>Opisthorchiata</taxon>
        <taxon>Opisthorchiidae</taxon>
        <taxon>Opisthorchis</taxon>
    </lineage>
</organism>
<keyword evidence="4" id="KW-1185">Reference proteome</keyword>
<dbReference type="GO" id="GO:0016757">
    <property type="term" value="F:glycosyltransferase activity"/>
    <property type="evidence" value="ECO:0007669"/>
    <property type="project" value="UniProtKB-KW"/>
</dbReference>
<dbReference type="PANTHER" id="PTHR46660:SF2">
    <property type="entry name" value="GLYCOSYLTRANSFERASE 1 DOMAIN-CONTAINING PROTEIN 1"/>
    <property type="match status" value="1"/>
</dbReference>
<dbReference type="Proteomes" id="UP000308267">
    <property type="component" value="Unassembled WGS sequence"/>
</dbReference>
<proteinExistence type="predicted"/>
<dbReference type="InterPro" id="IPR001296">
    <property type="entry name" value="Glyco_trans_1"/>
</dbReference>
<dbReference type="STRING" id="147828.A0A4S2M458"/>
<protein>
    <recommendedName>
        <fullName evidence="2">Glycosyl transferase family 1 domain-containing protein</fullName>
    </recommendedName>
</protein>
<dbReference type="SUPFAM" id="SSF53756">
    <property type="entry name" value="UDP-Glycosyltransferase/glycogen phosphorylase"/>
    <property type="match status" value="1"/>
</dbReference>
<dbReference type="Gene3D" id="3.40.50.2000">
    <property type="entry name" value="Glycogen Phosphorylase B"/>
    <property type="match status" value="1"/>
</dbReference>
<keyword evidence="1" id="KW-0808">Transferase</keyword>
<comment type="caution">
    <text evidence="3">The sequence shown here is derived from an EMBL/GenBank/DDBJ whole genome shotgun (WGS) entry which is preliminary data.</text>
</comment>
<sequence>MKFVVFSKNEVDCGNSASAEWVCRNISDMYPGSIAEIIDIKNQKLFRIIGDLNKDSEPIIAIIVHLRRCAGVISALDPSIPVLAVCGGTDLNEDIRTPDYLRQMTESVTRSRAVVLFAPFMLKKFQELWPSYPGLVEIIPQAVRVDEVSAHKNLSIHRRWLEEQVGCKMERFFVIAGRLRPVKAPEFALTPFLEWNGEPLMPSTGASGDNDWSFRPHHHHLVYIGSVEENTPSIQLFLSSLTSSHVHHVNSVDRECLHSLMLASDGLINCSISEGQSLTNMENPIRIARLIQSGLSSLLHLEAMMLGTAVLARANPGNCDLIQHNETGLIFSSPQELKLCLTRIACDQNLRRRLVDSAYKWIRQPAFQPRNQIVKFRYLFSRLCAPNSPS</sequence>
<name>A0A4S2M458_OPIFE</name>
<evidence type="ECO:0000313" key="3">
    <source>
        <dbReference type="EMBL" id="TGZ71083.1"/>
    </source>
</evidence>
<dbReference type="OrthoDB" id="512920at2759"/>
<evidence type="ECO:0000259" key="2">
    <source>
        <dbReference type="Pfam" id="PF00534"/>
    </source>
</evidence>
<dbReference type="PANTHER" id="PTHR46660">
    <property type="match status" value="1"/>
</dbReference>
<gene>
    <name evidence="3" type="ORF">CRM22_002839</name>
</gene>
<evidence type="ECO:0000313" key="4">
    <source>
        <dbReference type="Proteomes" id="UP000308267"/>
    </source>
</evidence>
<reference evidence="3 4" key="1">
    <citation type="journal article" date="2019" name="BMC Genomics">
        <title>New insights from Opisthorchis felineus genome: update on genomics of the epidemiologically important liver flukes.</title>
        <authorList>
            <person name="Ershov N.I."/>
            <person name="Mordvinov V.A."/>
            <person name="Prokhortchouk E.B."/>
            <person name="Pakharukova M.Y."/>
            <person name="Gunbin K.V."/>
            <person name="Ustyantsev K."/>
            <person name="Genaev M.A."/>
            <person name="Blinov A.G."/>
            <person name="Mazur A."/>
            <person name="Boulygina E."/>
            <person name="Tsygankova S."/>
            <person name="Khrameeva E."/>
            <person name="Chekanov N."/>
            <person name="Fan G."/>
            <person name="Xiao A."/>
            <person name="Zhang H."/>
            <person name="Xu X."/>
            <person name="Yang H."/>
            <person name="Solovyev V."/>
            <person name="Lee S.M."/>
            <person name="Liu X."/>
            <person name="Afonnikov D.A."/>
            <person name="Skryabin K.G."/>
        </authorList>
    </citation>
    <scope>NUCLEOTIDE SEQUENCE [LARGE SCALE GENOMIC DNA]</scope>
    <source>
        <strain evidence="3">AK-0245</strain>
        <tissue evidence="3">Whole organism</tissue>
    </source>
</reference>
<dbReference type="Pfam" id="PF00534">
    <property type="entry name" value="Glycos_transf_1"/>
    <property type="match status" value="1"/>
</dbReference>